<dbReference type="InterPro" id="IPR011701">
    <property type="entry name" value="MFS"/>
</dbReference>
<accession>A0A0S4TWR5</accession>
<dbReference type="Gene3D" id="1.20.1250.20">
    <property type="entry name" value="MFS general substrate transporter like domains"/>
    <property type="match status" value="1"/>
</dbReference>
<dbReference type="PATRIC" id="fig|305.106.peg.1049"/>
<evidence type="ECO:0000256" key="3">
    <source>
        <dbReference type="ARBA" id="ARBA00023136"/>
    </source>
</evidence>
<feature type="transmembrane region" description="Helical" evidence="4">
    <location>
        <begin position="220"/>
        <end position="247"/>
    </location>
</feature>
<dbReference type="Pfam" id="PF07690">
    <property type="entry name" value="MFS_1"/>
    <property type="match status" value="1"/>
</dbReference>
<dbReference type="PROSITE" id="PS50850">
    <property type="entry name" value="MFS"/>
    <property type="match status" value="1"/>
</dbReference>
<dbReference type="CDD" id="cd17489">
    <property type="entry name" value="MFS_YfcJ_like"/>
    <property type="match status" value="1"/>
</dbReference>
<feature type="transmembrane region" description="Helical" evidence="4">
    <location>
        <begin position="373"/>
        <end position="393"/>
    </location>
</feature>
<evidence type="ECO:0000313" key="6">
    <source>
        <dbReference type="EMBL" id="CUV14293.1"/>
    </source>
</evidence>
<name>A0A0S4TWR5_RALSL</name>
<evidence type="ECO:0000259" key="5">
    <source>
        <dbReference type="PROSITE" id="PS50850"/>
    </source>
</evidence>
<dbReference type="InterPro" id="IPR020846">
    <property type="entry name" value="MFS_dom"/>
</dbReference>
<dbReference type="NCBIfam" id="NF009048">
    <property type="entry name" value="PRK12382.1"/>
    <property type="match status" value="1"/>
</dbReference>
<keyword evidence="3 4" id="KW-0472">Membrane</keyword>
<feature type="transmembrane region" description="Helical" evidence="4">
    <location>
        <begin position="152"/>
        <end position="170"/>
    </location>
</feature>
<evidence type="ECO:0000256" key="4">
    <source>
        <dbReference type="SAM" id="Phobius"/>
    </source>
</evidence>
<feature type="transmembrane region" description="Helical" evidence="4">
    <location>
        <begin position="253"/>
        <end position="272"/>
    </location>
</feature>
<keyword evidence="2 4" id="KW-1133">Transmembrane helix</keyword>
<keyword evidence="1 4" id="KW-0812">Transmembrane</keyword>
<organism evidence="6">
    <name type="scientific">Ralstonia solanacearum</name>
    <name type="common">Pseudomonas solanacearum</name>
    <dbReference type="NCBI Taxonomy" id="305"/>
    <lineage>
        <taxon>Bacteria</taxon>
        <taxon>Pseudomonadati</taxon>
        <taxon>Pseudomonadota</taxon>
        <taxon>Betaproteobacteria</taxon>
        <taxon>Burkholderiales</taxon>
        <taxon>Burkholderiaceae</taxon>
        <taxon>Ralstonia</taxon>
        <taxon>Ralstonia solanacearum species complex</taxon>
    </lineage>
</organism>
<dbReference type="SUPFAM" id="SSF103473">
    <property type="entry name" value="MFS general substrate transporter"/>
    <property type="match status" value="1"/>
</dbReference>
<evidence type="ECO:0000256" key="2">
    <source>
        <dbReference type="ARBA" id="ARBA00022989"/>
    </source>
</evidence>
<feature type="transmembrane region" description="Helical" evidence="4">
    <location>
        <begin position="16"/>
        <end position="41"/>
    </location>
</feature>
<protein>
    <recommendedName>
        <fullName evidence="5">Major facilitator superfamily (MFS) profile domain-containing protein</fullName>
    </recommendedName>
</protein>
<feature type="domain" description="Major facilitator superfamily (MFS) profile" evidence="5">
    <location>
        <begin position="172"/>
        <end position="399"/>
    </location>
</feature>
<feature type="transmembrane region" description="Helical" evidence="4">
    <location>
        <begin position="119"/>
        <end position="140"/>
    </location>
</feature>
<feature type="transmembrane region" description="Helical" evidence="4">
    <location>
        <begin position="53"/>
        <end position="74"/>
    </location>
</feature>
<proteinExistence type="predicted"/>
<feature type="transmembrane region" description="Helical" evidence="4">
    <location>
        <begin position="86"/>
        <end position="107"/>
    </location>
</feature>
<feature type="transmembrane region" description="Helical" evidence="4">
    <location>
        <begin position="308"/>
        <end position="328"/>
    </location>
</feature>
<dbReference type="GO" id="GO:0022857">
    <property type="term" value="F:transmembrane transporter activity"/>
    <property type="evidence" value="ECO:0007669"/>
    <property type="project" value="InterPro"/>
</dbReference>
<dbReference type="InterPro" id="IPR052714">
    <property type="entry name" value="MFS_Exporter"/>
</dbReference>
<reference evidence="6" key="1">
    <citation type="submission" date="2015-10" db="EMBL/GenBank/DDBJ databases">
        <authorList>
            <person name="Gilbert D.G."/>
        </authorList>
    </citation>
    <scope>NUCLEOTIDE SEQUENCE</scope>
    <source>
        <strain evidence="6">Phyl III-seqv23</strain>
    </source>
</reference>
<dbReference type="PANTHER" id="PTHR23531">
    <property type="entry name" value="QUINOLENE RESISTANCE PROTEIN NORA"/>
    <property type="match status" value="1"/>
</dbReference>
<dbReference type="NCBIfam" id="NF003477">
    <property type="entry name" value="PRK05122.1"/>
    <property type="match status" value="1"/>
</dbReference>
<dbReference type="EMBL" id="LN899819">
    <property type="protein sequence ID" value="CUV14293.1"/>
    <property type="molecule type" value="Genomic_DNA"/>
</dbReference>
<sequence>MSLVQTTHAPAEEPSFFSVVGPVITVVFVGFLIVGFSMPVLPLHVHDGLGMSTFAVGLVAGSQFVASLLSRVFAGQFSDSRGPKRAVAIGLIGAAASGGLYLLSLAFRGTPVVSVGVLLVGRALLGAAESFIITGALGWGFGLARAAHTGKVIAWVGSAMFAAFAVGAPMGNLLYASFGFFGVALATLLMPLATLAMLTRTPAVPASQAKKPSASHVLSSILLPGLGLAASSLGFGAITAFVSLLYMHNGWGAGWQAFTAFALALILTRALFGHLPDKLGGPKVAMVSILIEGAGQLLLWMAPSATVALLGAALTGLGYSLVYPAFGTEAVRKAPPESKGLVMGSYTACLDLTLGVGSPLLGVVGGHAGLPSVFLVSAGAALIGAAIALAMAVRNASPR</sequence>
<evidence type="ECO:0000256" key="1">
    <source>
        <dbReference type="ARBA" id="ARBA00022692"/>
    </source>
</evidence>
<dbReference type="AlphaFoldDB" id="A0A0S4TWR5"/>
<dbReference type="PANTHER" id="PTHR23531:SF1">
    <property type="entry name" value="QUINOLENE RESISTANCE PROTEIN NORA"/>
    <property type="match status" value="1"/>
</dbReference>
<gene>
    <name evidence="6" type="ORF">RUN39_v1_750078</name>
</gene>
<feature type="transmembrane region" description="Helical" evidence="4">
    <location>
        <begin position="176"/>
        <end position="199"/>
    </location>
</feature>
<dbReference type="InterPro" id="IPR036259">
    <property type="entry name" value="MFS_trans_sf"/>
</dbReference>